<dbReference type="InterPro" id="IPR028941">
    <property type="entry name" value="WHIM2_dom"/>
</dbReference>
<name>A0A4Z2B4D6_9TELE</name>
<evidence type="ECO:0000259" key="16">
    <source>
        <dbReference type="PROSITE" id="PS50827"/>
    </source>
</evidence>
<feature type="region of interest" description="Disordered" evidence="13">
    <location>
        <begin position="1386"/>
        <end position="1407"/>
    </location>
</feature>
<evidence type="ECO:0000256" key="5">
    <source>
        <dbReference type="ARBA" id="ARBA00022833"/>
    </source>
</evidence>
<feature type="compositionally biased region" description="Low complexity" evidence="13">
    <location>
        <begin position="1158"/>
        <end position="1177"/>
    </location>
</feature>
<dbReference type="Gene3D" id="1.20.920.10">
    <property type="entry name" value="Bromodomain-like"/>
    <property type="match status" value="1"/>
</dbReference>
<keyword evidence="5" id="KW-0862">Zinc</keyword>
<dbReference type="InterPro" id="IPR037374">
    <property type="entry name" value="BAZ2A/B_Bromo"/>
</dbReference>
<feature type="region of interest" description="Disordered" evidence="13">
    <location>
        <begin position="286"/>
        <end position="331"/>
    </location>
</feature>
<dbReference type="PANTHER" id="PTHR45915:SF5">
    <property type="entry name" value="BROMODOMAIN ADJACENT TO ZINC FINGER DOMAIN PROTEIN 2A"/>
    <property type="match status" value="1"/>
</dbReference>
<comment type="caution">
    <text evidence="18">The sequence shown here is derived from an EMBL/GenBank/DDBJ whole genome shotgun (WGS) entry which is preliminary data.</text>
</comment>
<keyword evidence="7 10" id="KW-0103">Bromodomain</keyword>
<keyword evidence="19" id="KW-1185">Reference proteome</keyword>
<dbReference type="Pfam" id="PF00628">
    <property type="entry name" value="PHD"/>
    <property type="match status" value="1"/>
</dbReference>
<gene>
    <name evidence="18" type="ORF">fugu_007085</name>
</gene>
<dbReference type="SUPFAM" id="SSF54171">
    <property type="entry name" value="DNA-binding domain"/>
    <property type="match status" value="1"/>
</dbReference>
<dbReference type="PROSITE" id="PS50982">
    <property type="entry name" value="MBD"/>
    <property type="match status" value="1"/>
</dbReference>
<evidence type="ECO:0000256" key="13">
    <source>
        <dbReference type="SAM" id="MobiDB-lite"/>
    </source>
</evidence>
<dbReference type="InterPro" id="IPR013083">
    <property type="entry name" value="Znf_RING/FYVE/PHD"/>
</dbReference>
<feature type="compositionally biased region" description="Basic and acidic residues" evidence="13">
    <location>
        <begin position="222"/>
        <end position="232"/>
    </location>
</feature>
<protein>
    <recommendedName>
        <fullName evidence="20">Bromodomain adjacent to zinc finger domain protein 2A</fullName>
    </recommendedName>
</protein>
<dbReference type="Gene3D" id="3.30.890.10">
    <property type="entry name" value="Methyl-cpg-binding Protein 2, Chain A"/>
    <property type="match status" value="1"/>
</dbReference>
<reference evidence="18 19" key="1">
    <citation type="submission" date="2019-04" db="EMBL/GenBank/DDBJ databases">
        <title>The sequence and de novo assembly of Takifugu bimaculatus genome using PacBio and Hi-C technologies.</title>
        <authorList>
            <person name="Xu P."/>
            <person name="Liu B."/>
            <person name="Zhou Z."/>
        </authorList>
    </citation>
    <scope>NUCLEOTIDE SEQUENCE [LARGE SCALE GENOMIC DNA]</scope>
    <source>
        <strain evidence="18">TB-2018</strain>
        <tissue evidence="18">Muscle</tissue>
    </source>
</reference>
<dbReference type="PROSITE" id="PS50827">
    <property type="entry name" value="DDT"/>
    <property type="match status" value="1"/>
</dbReference>
<evidence type="ECO:0000256" key="7">
    <source>
        <dbReference type="ARBA" id="ARBA00023117"/>
    </source>
</evidence>
<dbReference type="PROSITE" id="PS50014">
    <property type="entry name" value="BROMODOMAIN_2"/>
    <property type="match status" value="1"/>
</dbReference>
<evidence type="ECO:0000256" key="6">
    <source>
        <dbReference type="ARBA" id="ARBA00023015"/>
    </source>
</evidence>
<keyword evidence="4 11" id="KW-0863">Zinc-finger</keyword>
<evidence type="ECO:0000259" key="17">
    <source>
        <dbReference type="PROSITE" id="PS50982"/>
    </source>
</evidence>
<dbReference type="Pfam" id="PF15613">
    <property type="entry name" value="WSD"/>
    <property type="match status" value="1"/>
</dbReference>
<feature type="region of interest" description="Disordered" evidence="13">
    <location>
        <begin position="1464"/>
        <end position="1491"/>
    </location>
</feature>
<feature type="domain" description="DDT" evidence="16">
    <location>
        <begin position="669"/>
        <end position="734"/>
    </location>
</feature>
<dbReference type="InterPro" id="IPR036427">
    <property type="entry name" value="Bromodomain-like_sf"/>
</dbReference>
<feature type="compositionally biased region" description="Basic residues" evidence="13">
    <location>
        <begin position="1234"/>
        <end position="1246"/>
    </location>
</feature>
<organism evidence="18 19">
    <name type="scientific">Takifugu bimaculatus</name>
    <dbReference type="NCBI Taxonomy" id="433685"/>
    <lineage>
        <taxon>Eukaryota</taxon>
        <taxon>Metazoa</taxon>
        <taxon>Chordata</taxon>
        <taxon>Craniata</taxon>
        <taxon>Vertebrata</taxon>
        <taxon>Euteleostomi</taxon>
        <taxon>Actinopterygii</taxon>
        <taxon>Neopterygii</taxon>
        <taxon>Teleostei</taxon>
        <taxon>Neoteleostei</taxon>
        <taxon>Acanthomorphata</taxon>
        <taxon>Eupercaria</taxon>
        <taxon>Tetraodontiformes</taxon>
        <taxon>Tetradontoidea</taxon>
        <taxon>Tetraodontidae</taxon>
        <taxon>Takifugu</taxon>
    </lineage>
</organism>
<feature type="compositionally biased region" description="Basic and acidic residues" evidence="13">
    <location>
        <begin position="505"/>
        <end position="532"/>
    </location>
</feature>
<evidence type="ECO:0000256" key="2">
    <source>
        <dbReference type="ARBA" id="ARBA00007444"/>
    </source>
</evidence>
<feature type="compositionally biased region" description="Low complexity" evidence="13">
    <location>
        <begin position="1587"/>
        <end position="1598"/>
    </location>
</feature>
<feature type="coiled-coil region" evidence="12">
    <location>
        <begin position="597"/>
        <end position="639"/>
    </location>
</feature>
<feature type="region of interest" description="Disordered" evidence="13">
    <location>
        <begin position="880"/>
        <end position="905"/>
    </location>
</feature>
<comment type="similarity">
    <text evidence="2">Belongs to the WAL family.</text>
</comment>
<dbReference type="EMBL" id="SWLE01000020">
    <property type="protein sequence ID" value="TNM86855.1"/>
    <property type="molecule type" value="Genomic_DNA"/>
</dbReference>
<evidence type="ECO:0000256" key="4">
    <source>
        <dbReference type="ARBA" id="ARBA00022771"/>
    </source>
</evidence>
<dbReference type="InterPro" id="IPR019787">
    <property type="entry name" value="Znf_PHD-finger"/>
</dbReference>
<dbReference type="CDD" id="cd05503">
    <property type="entry name" value="Bromo_BAZ2A_B_like"/>
    <property type="match status" value="1"/>
</dbReference>
<evidence type="ECO:0000256" key="1">
    <source>
        <dbReference type="ARBA" id="ARBA00004123"/>
    </source>
</evidence>
<dbReference type="SMART" id="SM00391">
    <property type="entry name" value="MBD"/>
    <property type="match status" value="1"/>
</dbReference>
<feature type="region of interest" description="Disordered" evidence="13">
    <location>
        <begin position="984"/>
        <end position="1035"/>
    </location>
</feature>
<feature type="region of interest" description="Disordered" evidence="13">
    <location>
        <begin position="1"/>
        <end position="67"/>
    </location>
</feature>
<evidence type="ECO:0000256" key="9">
    <source>
        <dbReference type="ARBA" id="ARBA00023242"/>
    </source>
</evidence>
<dbReference type="InterPro" id="IPR018501">
    <property type="entry name" value="DDT_dom"/>
</dbReference>
<dbReference type="PROSITE" id="PS00633">
    <property type="entry name" value="BROMODOMAIN_1"/>
    <property type="match status" value="1"/>
</dbReference>
<evidence type="ECO:0000256" key="8">
    <source>
        <dbReference type="ARBA" id="ARBA00023163"/>
    </source>
</evidence>
<dbReference type="SMART" id="SM00297">
    <property type="entry name" value="BROMO"/>
    <property type="match status" value="1"/>
</dbReference>
<feature type="compositionally biased region" description="Basic and acidic residues" evidence="13">
    <location>
        <begin position="1093"/>
        <end position="1106"/>
    </location>
</feature>
<feature type="compositionally biased region" description="Pro residues" evidence="13">
    <location>
        <begin position="1147"/>
        <end position="1157"/>
    </location>
</feature>
<feature type="compositionally biased region" description="Pro residues" evidence="13">
    <location>
        <begin position="1178"/>
        <end position="1215"/>
    </location>
</feature>
<dbReference type="SMART" id="SM00384">
    <property type="entry name" value="AT_hook"/>
    <property type="match status" value="4"/>
</dbReference>
<feature type="compositionally biased region" description="Basic residues" evidence="13">
    <location>
        <begin position="493"/>
        <end position="504"/>
    </location>
</feature>
<dbReference type="InterPro" id="IPR001739">
    <property type="entry name" value="Methyl_CpG_DNA-bd"/>
</dbReference>
<dbReference type="CDD" id="cd15545">
    <property type="entry name" value="PHD_BAZ2A_like"/>
    <property type="match status" value="1"/>
</dbReference>
<dbReference type="PANTHER" id="PTHR45915">
    <property type="entry name" value="TRANSCRIPTION INTERMEDIARY FACTOR"/>
    <property type="match status" value="1"/>
</dbReference>
<feature type="compositionally biased region" description="Basic residues" evidence="13">
    <location>
        <begin position="444"/>
        <end position="456"/>
    </location>
</feature>
<dbReference type="Proteomes" id="UP000516260">
    <property type="component" value="Chromosome 7"/>
</dbReference>
<dbReference type="GO" id="GO:0008270">
    <property type="term" value="F:zinc ion binding"/>
    <property type="evidence" value="ECO:0007669"/>
    <property type="project" value="UniProtKB-KW"/>
</dbReference>
<evidence type="ECO:0000256" key="3">
    <source>
        <dbReference type="ARBA" id="ARBA00022723"/>
    </source>
</evidence>
<evidence type="ECO:0000313" key="18">
    <source>
        <dbReference type="EMBL" id="TNM86855.1"/>
    </source>
</evidence>
<feature type="compositionally biased region" description="Basic and acidic residues" evidence="13">
    <location>
        <begin position="293"/>
        <end position="305"/>
    </location>
</feature>
<feature type="compositionally biased region" description="Polar residues" evidence="13">
    <location>
        <begin position="40"/>
        <end position="56"/>
    </location>
</feature>
<dbReference type="Pfam" id="PF00439">
    <property type="entry name" value="Bromodomain"/>
    <property type="match status" value="1"/>
</dbReference>
<dbReference type="SUPFAM" id="SSF57903">
    <property type="entry name" value="FYVE/PHD zinc finger"/>
    <property type="match status" value="1"/>
</dbReference>
<dbReference type="InterPro" id="IPR011011">
    <property type="entry name" value="Znf_FYVE_PHD"/>
</dbReference>
<feature type="compositionally biased region" description="Basic and acidic residues" evidence="13">
    <location>
        <begin position="880"/>
        <end position="894"/>
    </location>
</feature>
<keyword evidence="9" id="KW-0539">Nucleus</keyword>
<dbReference type="InterPro" id="IPR001487">
    <property type="entry name" value="Bromodomain"/>
</dbReference>
<keyword evidence="3" id="KW-0479">Metal-binding</keyword>
<dbReference type="PRINTS" id="PR00503">
    <property type="entry name" value="BROMODOMAIN"/>
</dbReference>
<dbReference type="CDD" id="cd01397">
    <property type="entry name" value="HAT_MBD"/>
    <property type="match status" value="1"/>
</dbReference>
<evidence type="ECO:0000256" key="10">
    <source>
        <dbReference type="PROSITE-ProRule" id="PRU00035"/>
    </source>
</evidence>
<dbReference type="GO" id="GO:0033553">
    <property type="term" value="C:rDNA heterochromatin"/>
    <property type="evidence" value="ECO:0007669"/>
    <property type="project" value="TreeGrafter"/>
</dbReference>
<keyword evidence="8" id="KW-0804">Transcription</keyword>
<sequence>MHDGSSYADKSTDSDTSFLGTRQTSPHDRTSRTDAGASTDMDTTRGSVCSSGSIQKQPAGLHQRRGDCQRLKGPWTVGTQARPFWNLLSTPHRFKIPRWPRLMSPGLTHLCHLLQSQKGPEEVCESKGRDTPDSAGRISIKTTVCEKMTPPSFSMKDQNFIAFSTAAEGPAVHPLQPITDQVVPAAEGVLKSKTRKPRGPKALWTNTSGAGEAQRKPRVRASKVEKTEEAAKGRKRKKPVKQEMKDCSDAAGAAGPPAGEIDPITATIDAVLANAASIDTSVEKLKKLKRTKKCQEASKQDGEKSAEEDDNEEGSTAGETKGRRVATEEQVQFPLQHGWKREIRVKKIENRMKAETWYYTPCGRRMKQFPEIIKYLKKHADSLVSREHFSFSPRMPVGDFYEERESPEGVAWVLLANEEVPSMIMAITGRRGRPPNPDKEKPSRVRGPKGGRRPGRPPKTNMVDLLSKVDAKLLKRLEAKEALTEEEKEKLAKIKKKMKRKARMKRMEDTKMKKMREEKRKAKLEQESKALEGKLPPPEPLAQQATQPAPESAAEPKKPGRRRSVKAEPAPTIEQTDEERLAQGKRVPGARSKAKALAKAQAEAAAAAQAAVAAKRAAERRAQAQKRLEERKRQQLITEELKKPTEDMCLTDHKPLPELSRVPGVVLSGAAFSHCLAVVEFLHAYGKLIGLDIPKDIPSLATLQEGLLGLAESQGAVQDLLMKLVEAALHDPGLPSYYQSVKILGDKLVELQLTRSSVSEVLRIFLESHGYDTDVCNTMRTKTFHSLPPDTKAAILGFLVDELNGSNIVTNDIDNTLENMTTWRKNKWIIEGKLRKLKSALARRTGRSAEDICFEERRRSARVAEEENLSLEESGLVLERGSRRARKEEPKLSDTESPSNASIPELERQIDKLTKRQAFFRKKLLQSSHTMRAALLGQDRYRRRYLMLPHLGGVLVEGPEELLTSGDVLIAEVPVTFLKKEPKVEENPVPATPHSTTLNHTQPQALSPEEDPLPDTTSLMCRPRGRGRPRKIKPEPRFAADVEIASNLGVKRVRGHPAVVHKTSPRTLSRAGSATRRTGWSTARAQQQGSDPEGSRPEESVKDMAEKQGQWFTLLPKQPCDDDSLTEPQIPASPGSPPKLLPQIPTTLPPLPGPPTQPDLLSPDVVPAEAVAPAPTQDVPPAPPEAPPVPDCSPLAPPHLLPASTPLPKPAPATPSRPVRRRRRGSRGSSPARRGARGAAAKRRGRPPNSVFQELEQQYFTQLVVKPIPASMVRGWWWIKDPEELYSILQALHPRGLRERVLHKHLAKHMENLAEVCTKPIGDRLFDLKVEDKDVLLEELQKPWQVQEKTMETDIGILKWVEDLEQRVVSADLHLKALPQLPVPDAESSVETPMGEFQPYTIPDPDSTRDDLQYYEHDANPHDDWIIRTKKEWSGLPRIATHPLDLAVLRLGEPRAEHRKALPEGAALESSRGDAPGSSNANAGGGAPHGRDQTCQVCRKGDNDDCLLLCDGCDRGCHMYCLKPKITQVPEGDWFCPTCVDQTENTSVRLCKKRTRMKKKRYEDDSSEDEVAPRRSGGMATRHKEAASASSSRSSAEAAAKRRRMTTRNQPDLTFCEIILMEMEAHADAWPFLEPVNPRLVPGYRRIVKNPMDFLTMRERLLQGEYNSCEEFAADAQLVFNNCELFNEDTSEVGTAGHAMRRFFESRWAEFYSNKDK</sequence>
<dbReference type="Gene3D" id="3.30.40.10">
    <property type="entry name" value="Zinc/RING finger domain, C3HC4 (zinc finger)"/>
    <property type="match status" value="1"/>
</dbReference>
<feature type="domain" description="MBD" evidence="17">
    <location>
        <begin position="325"/>
        <end position="396"/>
    </location>
</feature>
<dbReference type="GO" id="GO:0005634">
    <property type="term" value="C:nucleus"/>
    <property type="evidence" value="ECO:0007669"/>
    <property type="project" value="UniProtKB-SubCell"/>
</dbReference>
<evidence type="ECO:0000259" key="15">
    <source>
        <dbReference type="PROSITE" id="PS50016"/>
    </source>
</evidence>
<dbReference type="InterPro" id="IPR018359">
    <property type="entry name" value="Bromodomain_CS"/>
</dbReference>
<evidence type="ECO:0000256" key="12">
    <source>
        <dbReference type="SAM" id="Coils"/>
    </source>
</evidence>
<dbReference type="GO" id="GO:0003677">
    <property type="term" value="F:DNA binding"/>
    <property type="evidence" value="ECO:0007669"/>
    <property type="project" value="InterPro"/>
</dbReference>
<dbReference type="InterPro" id="IPR016177">
    <property type="entry name" value="DNA-bd_dom_sf"/>
</dbReference>
<evidence type="ECO:0008006" key="20">
    <source>
        <dbReference type="Google" id="ProtNLM"/>
    </source>
</evidence>
<dbReference type="InterPro" id="IPR001965">
    <property type="entry name" value="Znf_PHD"/>
</dbReference>
<feature type="compositionally biased region" description="Polar residues" evidence="13">
    <location>
        <begin position="14"/>
        <end position="24"/>
    </location>
</feature>
<proteinExistence type="inferred from homology"/>
<dbReference type="SMART" id="SM00249">
    <property type="entry name" value="PHD"/>
    <property type="match status" value="1"/>
</dbReference>
<dbReference type="SUPFAM" id="SSF47370">
    <property type="entry name" value="Bromodomain"/>
    <property type="match status" value="1"/>
</dbReference>
<evidence type="ECO:0000256" key="11">
    <source>
        <dbReference type="PROSITE-ProRule" id="PRU00146"/>
    </source>
</evidence>
<feature type="domain" description="Bromo" evidence="14">
    <location>
        <begin position="1624"/>
        <end position="1694"/>
    </location>
</feature>
<feature type="region of interest" description="Disordered" evidence="13">
    <location>
        <begin position="485"/>
        <end position="594"/>
    </location>
</feature>
<dbReference type="InterPro" id="IPR017956">
    <property type="entry name" value="AT_hook_DNA-bd_motif"/>
</dbReference>
<feature type="compositionally biased region" description="Polar residues" evidence="13">
    <location>
        <begin position="1065"/>
        <end position="1090"/>
    </location>
</feature>
<evidence type="ECO:0000259" key="14">
    <source>
        <dbReference type="PROSITE" id="PS50014"/>
    </source>
</evidence>
<feature type="domain" description="PHD-type" evidence="15">
    <location>
        <begin position="1492"/>
        <end position="1542"/>
    </location>
</feature>
<feature type="region of interest" description="Disordered" evidence="13">
    <location>
        <begin position="1055"/>
        <end position="1250"/>
    </location>
</feature>
<feature type="compositionally biased region" description="Polar residues" evidence="13">
    <location>
        <begin position="993"/>
        <end position="1005"/>
    </location>
</feature>
<feature type="region of interest" description="Disordered" evidence="13">
    <location>
        <begin position="428"/>
        <end position="462"/>
    </location>
</feature>
<dbReference type="Pfam" id="PF02791">
    <property type="entry name" value="DDT"/>
    <property type="match status" value="1"/>
</dbReference>
<dbReference type="SMART" id="SM00571">
    <property type="entry name" value="DDT"/>
    <property type="match status" value="1"/>
</dbReference>
<dbReference type="PROSITE" id="PS50016">
    <property type="entry name" value="ZF_PHD_2"/>
    <property type="match status" value="1"/>
</dbReference>
<evidence type="ECO:0000313" key="19">
    <source>
        <dbReference type="Proteomes" id="UP000516260"/>
    </source>
</evidence>
<comment type="subcellular location">
    <subcellularLocation>
        <location evidence="1">Nucleus</location>
    </subcellularLocation>
</comment>
<dbReference type="Pfam" id="PF01429">
    <property type="entry name" value="MBD"/>
    <property type="match status" value="1"/>
</dbReference>
<feature type="region of interest" description="Disordered" evidence="13">
    <location>
        <begin position="190"/>
        <end position="258"/>
    </location>
</feature>
<keyword evidence="12" id="KW-0175">Coiled coil</keyword>
<accession>A0A4Z2B4D6</accession>
<keyword evidence="6" id="KW-0805">Transcription regulation</keyword>
<feature type="region of interest" description="Disordered" evidence="13">
    <location>
        <begin position="1559"/>
        <end position="1606"/>
    </location>
</feature>